<name>A0A9W7BS88_9STRA</name>
<evidence type="ECO:0000313" key="2">
    <source>
        <dbReference type="Proteomes" id="UP001162640"/>
    </source>
</evidence>
<dbReference type="Proteomes" id="UP001162640">
    <property type="component" value="Unassembled WGS sequence"/>
</dbReference>
<sequence length="87" mass="9626">MSNNDTEAPPTNPTLWTVLALVTLSEPIRQNKNMAHRVVSTDRNPSIPCLFSIRFILASLAQLTAWLLFNFSGIDAVSILTITKVTK</sequence>
<comment type="caution">
    <text evidence="1">The sequence shown here is derived from an EMBL/GenBank/DDBJ whole genome shotgun (WGS) entry which is preliminary data.</text>
</comment>
<evidence type="ECO:0000313" key="1">
    <source>
        <dbReference type="EMBL" id="GMH92782.1"/>
    </source>
</evidence>
<accession>A0A9W7BS88</accession>
<organism evidence="1 2">
    <name type="scientific">Triparma laevis f. inornata</name>
    <dbReference type="NCBI Taxonomy" id="1714386"/>
    <lineage>
        <taxon>Eukaryota</taxon>
        <taxon>Sar</taxon>
        <taxon>Stramenopiles</taxon>
        <taxon>Ochrophyta</taxon>
        <taxon>Bolidophyceae</taxon>
        <taxon>Parmales</taxon>
        <taxon>Triparmaceae</taxon>
        <taxon>Triparma</taxon>
    </lineage>
</organism>
<gene>
    <name evidence="1" type="ORF">TL16_g12450</name>
</gene>
<protein>
    <submittedName>
        <fullName evidence="1">Uncharacterized protein</fullName>
    </submittedName>
</protein>
<reference evidence="2" key="1">
    <citation type="journal article" date="2023" name="Commun. Biol.">
        <title>Genome analysis of Parmales, the sister group of diatoms, reveals the evolutionary specialization of diatoms from phago-mixotrophs to photoautotrophs.</title>
        <authorList>
            <person name="Ban H."/>
            <person name="Sato S."/>
            <person name="Yoshikawa S."/>
            <person name="Yamada K."/>
            <person name="Nakamura Y."/>
            <person name="Ichinomiya M."/>
            <person name="Sato N."/>
            <person name="Blanc-Mathieu R."/>
            <person name="Endo H."/>
            <person name="Kuwata A."/>
            <person name="Ogata H."/>
        </authorList>
    </citation>
    <scope>NUCLEOTIDE SEQUENCE [LARGE SCALE GENOMIC DNA]</scope>
</reference>
<proteinExistence type="predicted"/>
<dbReference type="AlphaFoldDB" id="A0A9W7BS88"/>
<dbReference type="EMBL" id="BLQM01000504">
    <property type="protein sequence ID" value="GMH92782.1"/>
    <property type="molecule type" value="Genomic_DNA"/>
</dbReference>